<dbReference type="InterPro" id="IPR015813">
    <property type="entry name" value="Pyrv/PenolPyrv_kinase-like_dom"/>
</dbReference>
<feature type="domain" description="HpcH/HpaI aldolase/citrate lyase" evidence="4">
    <location>
        <begin position="10"/>
        <end position="213"/>
    </location>
</feature>
<evidence type="ECO:0000256" key="2">
    <source>
        <dbReference type="ARBA" id="ARBA00022723"/>
    </source>
</evidence>
<evidence type="ECO:0000313" key="5">
    <source>
        <dbReference type="EMBL" id="MFK4447896.1"/>
    </source>
</evidence>
<keyword evidence="3" id="KW-0460">Magnesium</keyword>
<dbReference type="SUPFAM" id="SSF51621">
    <property type="entry name" value="Phosphoenolpyruvate/pyruvate domain"/>
    <property type="match status" value="1"/>
</dbReference>
<dbReference type="InterPro" id="IPR011206">
    <property type="entry name" value="Citrate_lyase_beta/mcl1/mcl2"/>
</dbReference>
<dbReference type="GO" id="GO:0008816">
    <property type="term" value="F:citryl-CoA lyase activity"/>
    <property type="evidence" value="ECO:0007669"/>
    <property type="project" value="UniProtKB-EC"/>
</dbReference>
<dbReference type="RefSeq" id="WP_404613811.1">
    <property type="nucleotide sequence ID" value="NZ_JBIYDN010000040.1"/>
</dbReference>
<accession>A0ABW8MZP1</accession>
<comment type="caution">
    <text evidence="5">The sequence shown here is derived from an EMBL/GenBank/DDBJ whole genome shotgun (WGS) entry which is preliminary data.</text>
</comment>
<dbReference type="Pfam" id="PF03328">
    <property type="entry name" value="HpcH_HpaI"/>
    <property type="match status" value="1"/>
</dbReference>
<dbReference type="EC" id="4.1.3.34" evidence="5"/>
<comment type="cofactor">
    <cofactor evidence="1">
        <name>Mg(2+)</name>
        <dbReference type="ChEBI" id="CHEBI:18420"/>
    </cofactor>
</comment>
<keyword evidence="5" id="KW-0456">Lyase</keyword>
<keyword evidence="2" id="KW-0479">Metal-binding</keyword>
<dbReference type="EMBL" id="JBIYDN010000040">
    <property type="protein sequence ID" value="MFK4447896.1"/>
    <property type="molecule type" value="Genomic_DNA"/>
</dbReference>
<evidence type="ECO:0000256" key="1">
    <source>
        <dbReference type="ARBA" id="ARBA00001946"/>
    </source>
</evidence>
<name>A0ABW8MZP1_9BURK</name>
<gene>
    <name evidence="5" type="ORF">ABH943_007935</name>
</gene>
<evidence type="ECO:0000313" key="6">
    <source>
        <dbReference type="Proteomes" id="UP001620514"/>
    </source>
</evidence>
<sequence length="272" mass="29718">MSQSDIRQHRSFLFVPGNRPERFEKAMNSGADAVILDLEDAVAPQHKELAREAVAAWLAPDRPVLVRVNARGTPEYEKDAQLAKLRSVAGIVLPKAESAHDIIDLVGRARRRVSVYPLIETAKGIWNALEIAEAPFVCQLMFGTLDFCADVGMEPNGSELDQFRGQLSVISRVAGIRAPIDGVTQSIDDEEVLSAESTKGKRWGFGGKLCIHPKQIPVVNRCFGPSEAEFAWARRVRDAFEDADGAAVAVDGKMVDRPVFLRAQSILDSVGA</sequence>
<reference evidence="5 6" key="1">
    <citation type="submission" date="2024-11" db="EMBL/GenBank/DDBJ databases">
        <title>Using genomics to understand microbial adaptation to soil warming.</title>
        <authorList>
            <person name="Deangelis K.M. PhD."/>
        </authorList>
    </citation>
    <scope>NUCLEOTIDE SEQUENCE [LARGE SCALE GENOMIC DNA]</scope>
    <source>
        <strain evidence="5 6">GAS97</strain>
    </source>
</reference>
<dbReference type="Proteomes" id="UP001620514">
    <property type="component" value="Unassembled WGS sequence"/>
</dbReference>
<dbReference type="Gene3D" id="3.20.20.60">
    <property type="entry name" value="Phosphoenolpyruvate-binding domains"/>
    <property type="match status" value="1"/>
</dbReference>
<proteinExistence type="predicted"/>
<organism evidence="5 6">
    <name type="scientific">Caballeronia udeis</name>
    <dbReference type="NCBI Taxonomy" id="1232866"/>
    <lineage>
        <taxon>Bacteria</taxon>
        <taxon>Pseudomonadati</taxon>
        <taxon>Pseudomonadota</taxon>
        <taxon>Betaproteobacteria</taxon>
        <taxon>Burkholderiales</taxon>
        <taxon>Burkholderiaceae</taxon>
        <taxon>Caballeronia</taxon>
    </lineage>
</organism>
<dbReference type="InterPro" id="IPR005000">
    <property type="entry name" value="Aldolase/citrate-lyase_domain"/>
</dbReference>
<dbReference type="InterPro" id="IPR040442">
    <property type="entry name" value="Pyrv_kinase-like_dom_sf"/>
</dbReference>
<dbReference type="PIRSF" id="PIRSF015582">
    <property type="entry name" value="Cit_lyase_B"/>
    <property type="match status" value="1"/>
</dbReference>
<evidence type="ECO:0000259" key="4">
    <source>
        <dbReference type="Pfam" id="PF03328"/>
    </source>
</evidence>
<protein>
    <submittedName>
        <fullName evidence="5">Citrate lyase subunit beta/citryl-CoA lyase</fullName>
        <ecNumber evidence="5">4.1.3.34</ecNumber>
    </submittedName>
</protein>
<dbReference type="PANTHER" id="PTHR32308:SF10">
    <property type="entry name" value="CITRATE LYASE SUBUNIT BETA"/>
    <property type="match status" value="1"/>
</dbReference>
<dbReference type="PANTHER" id="PTHR32308">
    <property type="entry name" value="LYASE BETA SUBUNIT, PUTATIVE (AFU_ORTHOLOGUE AFUA_4G13030)-RELATED"/>
    <property type="match status" value="1"/>
</dbReference>
<keyword evidence="6" id="KW-1185">Reference proteome</keyword>
<evidence type="ECO:0000256" key="3">
    <source>
        <dbReference type="ARBA" id="ARBA00022842"/>
    </source>
</evidence>